<gene>
    <name evidence="1" type="ORF">EI71_01361</name>
</gene>
<dbReference type="OrthoDB" id="2187474at2"/>
<evidence type="ECO:0000313" key="1">
    <source>
        <dbReference type="EMBL" id="RIA75623.1"/>
    </source>
</evidence>
<proteinExistence type="predicted"/>
<keyword evidence="2" id="KW-1185">Reference proteome</keyword>
<dbReference type="InParanoid" id="A0A397RNC5"/>
<reference evidence="1 2" key="1">
    <citation type="submission" date="2018-08" db="EMBL/GenBank/DDBJ databases">
        <title>Genomic Encyclopedia of Archaeal and Bacterial Type Strains, Phase II (KMG-II): from individual species to whole genera.</title>
        <authorList>
            <person name="Goeker M."/>
        </authorList>
    </citation>
    <scope>NUCLEOTIDE SEQUENCE [LARGE SCALE GENOMIC DNA]</scope>
    <source>
        <strain evidence="1 2">ATCC 27112</strain>
    </source>
</reference>
<evidence type="ECO:0000313" key="2">
    <source>
        <dbReference type="Proteomes" id="UP000266506"/>
    </source>
</evidence>
<comment type="caution">
    <text evidence="1">The sequence shown here is derived from an EMBL/GenBank/DDBJ whole genome shotgun (WGS) entry which is preliminary data.</text>
</comment>
<dbReference type="RefSeq" id="WP_119016490.1">
    <property type="nucleotide sequence ID" value="NZ_QXEV01000015.1"/>
</dbReference>
<dbReference type="AlphaFoldDB" id="A0A397RNC5"/>
<sequence>MDGKKLKSEKVIINNNPRFIIVDSETGEVLDDAQGYGYKTIKGAFKAYKFKRLTKDERKERENKIALVKKWVKHNKKIMNFFEEISFEIWKGSWGPDDRFDEKLVKKILIENGYDIDELGFTIKDLLKYGFN</sequence>
<dbReference type="EMBL" id="QXEV01000015">
    <property type="protein sequence ID" value="RIA75623.1"/>
    <property type="molecule type" value="Genomic_DNA"/>
</dbReference>
<dbReference type="Proteomes" id="UP000266506">
    <property type="component" value="Unassembled WGS sequence"/>
</dbReference>
<organism evidence="1 2">
    <name type="scientific">Anaeroplasma bactoclasticum</name>
    <dbReference type="NCBI Taxonomy" id="2088"/>
    <lineage>
        <taxon>Bacteria</taxon>
        <taxon>Bacillati</taxon>
        <taxon>Mycoplasmatota</taxon>
        <taxon>Mollicutes</taxon>
        <taxon>Anaeroplasmatales</taxon>
        <taxon>Anaeroplasmataceae</taxon>
        <taxon>Anaeroplasma</taxon>
    </lineage>
</organism>
<name>A0A397RNC5_9MOLU</name>
<accession>A0A397RNC5</accession>
<protein>
    <submittedName>
        <fullName evidence="1">Uncharacterized protein</fullName>
    </submittedName>
</protein>